<dbReference type="NCBIfam" id="TIGR01147">
    <property type="entry name" value="V_ATP_synt_G"/>
    <property type="match status" value="1"/>
</dbReference>
<evidence type="ECO:0000256" key="5">
    <source>
        <dbReference type="RuleBase" id="RU364019"/>
    </source>
</evidence>
<dbReference type="Gene3D" id="1.20.5.2950">
    <property type="match status" value="1"/>
</dbReference>
<organism evidence="7">
    <name type="scientific">Hirondellea gigas</name>
    <dbReference type="NCBI Taxonomy" id="1518452"/>
    <lineage>
        <taxon>Eukaryota</taxon>
        <taxon>Metazoa</taxon>
        <taxon>Ecdysozoa</taxon>
        <taxon>Arthropoda</taxon>
        <taxon>Crustacea</taxon>
        <taxon>Multicrustacea</taxon>
        <taxon>Malacostraca</taxon>
        <taxon>Eumalacostraca</taxon>
        <taxon>Peracarida</taxon>
        <taxon>Amphipoda</taxon>
        <taxon>Amphilochidea</taxon>
        <taxon>Lysianassida</taxon>
        <taxon>Lysianassidira</taxon>
        <taxon>Lysianassoidea</taxon>
        <taxon>Lysianassidae</taxon>
        <taxon>Hirondellea</taxon>
    </lineage>
</organism>
<evidence type="ECO:0000256" key="6">
    <source>
        <dbReference type="SAM" id="MobiDB-lite"/>
    </source>
</evidence>
<evidence type="ECO:0000256" key="3">
    <source>
        <dbReference type="ARBA" id="ARBA00022781"/>
    </source>
</evidence>
<name>A0A2P2HYI0_9CRUS</name>
<dbReference type="GO" id="GO:0098793">
    <property type="term" value="C:presynapse"/>
    <property type="evidence" value="ECO:0007669"/>
    <property type="project" value="GOC"/>
</dbReference>
<dbReference type="AlphaFoldDB" id="A0A2P2HYI0"/>
<comment type="similarity">
    <text evidence="1 5">Belongs to the V-ATPase G subunit family.</text>
</comment>
<dbReference type="FunFam" id="1.20.5.2950:FF:000001">
    <property type="entry name" value="V-type proton ATPase subunit G"/>
    <property type="match status" value="1"/>
</dbReference>
<proteinExistence type="evidence at transcript level"/>
<accession>A0A2P2HYI0</accession>
<dbReference type="PANTHER" id="PTHR12713">
    <property type="entry name" value="VACUOLAR ATP SYNTHASE SUBUNIT G"/>
    <property type="match status" value="1"/>
</dbReference>
<dbReference type="GO" id="GO:0016887">
    <property type="term" value="F:ATP hydrolysis activity"/>
    <property type="evidence" value="ECO:0007669"/>
    <property type="project" value="TreeGrafter"/>
</dbReference>
<evidence type="ECO:0000313" key="7">
    <source>
        <dbReference type="EMBL" id="LAB66839.1"/>
    </source>
</evidence>
<keyword evidence="4 5" id="KW-0406">Ion transport</keyword>
<feature type="region of interest" description="Disordered" evidence="6">
    <location>
        <begin position="19"/>
        <end position="42"/>
    </location>
</feature>
<keyword evidence="2 5" id="KW-0813">Transport</keyword>
<keyword evidence="3 5" id="KW-0375">Hydrogen ion transport</keyword>
<comment type="subunit">
    <text evidence="5">V-ATPase is a heteromultimeric enzyme made up of two complexes: the ATP-hydrolytic V1 complex and the proton translocation V0 complex.</text>
</comment>
<evidence type="ECO:0000256" key="2">
    <source>
        <dbReference type="ARBA" id="ARBA00022448"/>
    </source>
</evidence>
<dbReference type="GO" id="GO:0000221">
    <property type="term" value="C:vacuolar proton-transporting V-type ATPase, V1 domain"/>
    <property type="evidence" value="ECO:0007669"/>
    <property type="project" value="TreeGrafter"/>
</dbReference>
<dbReference type="InterPro" id="IPR005124">
    <property type="entry name" value="V-ATPase_G"/>
</dbReference>
<evidence type="ECO:0000256" key="1">
    <source>
        <dbReference type="ARBA" id="ARBA00010066"/>
    </source>
</evidence>
<evidence type="ECO:0000256" key="4">
    <source>
        <dbReference type="ARBA" id="ARBA00023065"/>
    </source>
</evidence>
<dbReference type="PANTHER" id="PTHR12713:SF11">
    <property type="entry name" value="V-TYPE PROTON ATPASE SUBUNIT G"/>
    <property type="match status" value="1"/>
</dbReference>
<dbReference type="Pfam" id="PF03179">
    <property type="entry name" value="V-ATPase_G"/>
    <property type="match status" value="1"/>
</dbReference>
<dbReference type="GO" id="GO:0097401">
    <property type="term" value="P:synaptic vesicle lumen acidification"/>
    <property type="evidence" value="ECO:0007669"/>
    <property type="project" value="TreeGrafter"/>
</dbReference>
<dbReference type="GO" id="GO:0046961">
    <property type="term" value="F:proton-transporting ATPase activity, rotational mechanism"/>
    <property type="evidence" value="ECO:0007669"/>
    <property type="project" value="InterPro"/>
</dbReference>
<dbReference type="EMBL" id="IACF01001120">
    <property type="protein sequence ID" value="LAB66839.1"/>
    <property type="molecule type" value="mRNA"/>
</dbReference>
<comment type="function">
    <text evidence="5">Subunit of the V1 complex of vacuolar(H+)-ATPase (V-ATPase), a multisubunit enzyme composed of a peripheral complex (V1) that hydrolyzes ATP and a membrane integral complex (V0) that translocates protons. V-ATPase is responsible for acidifying and maintaining the pH of intracellular compartments and in some cell types, is targeted to the plasma membrane, where it is responsible for acidifying the extracellular environment.</text>
</comment>
<reference evidence="7" key="1">
    <citation type="journal article" date="2018" name="Biosci. Biotechnol. Biochem.">
        <title>Polysaccharide hydrolase of the hadal zone amphipods Hirondellea gigas.</title>
        <authorList>
            <person name="Kobayashi H."/>
            <person name="Nagahama T."/>
            <person name="Arai W."/>
            <person name="Sasagawa Y."/>
            <person name="Umeda M."/>
            <person name="Hayashi T."/>
            <person name="Nikaido I."/>
            <person name="Watanabe H."/>
            <person name="Oguri K."/>
            <person name="Kitazato H."/>
            <person name="Fujioka K."/>
            <person name="Kido Y."/>
            <person name="Takami H."/>
        </authorList>
    </citation>
    <scope>NUCLEOTIDE SEQUENCE</scope>
    <source>
        <tissue evidence="7">Whole body</tissue>
    </source>
</reference>
<sequence>MSSHQSQGVQQLLAAEKKAAEKVSEARKRKARRLKQAKDEAQQEIEKFRHEREQTYKEYEARHLGTQDDLASRIKVDTVHKKAEQNQMVKASKDKVVARILQMVQDVKPQLHINVRQSDKA</sequence>
<protein>
    <recommendedName>
        <fullName evidence="5">V-type proton ATPase subunit G</fullName>
    </recommendedName>
</protein>